<protein>
    <submittedName>
        <fullName evidence="2">Sugar phosphate isomerase/epimerase</fullName>
    </submittedName>
</protein>
<dbReference type="Proteomes" id="UP000190135">
    <property type="component" value="Unassembled WGS sequence"/>
</dbReference>
<dbReference type="STRING" id="1365950.SAMN05428963_102215"/>
<dbReference type="SUPFAM" id="SSF51658">
    <property type="entry name" value="Xylose isomerase-like"/>
    <property type="match status" value="1"/>
</dbReference>
<keyword evidence="2" id="KW-0413">Isomerase</keyword>
<dbReference type="InterPro" id="IPR036237">
    <property type="entry name" value="Xyl_isomerase-like_sf"/>
</dbReference>
<dbReference type="InterPro" id="IPR050312">
    <property type="entry name" value="IolE/XylAMocC-like"/>
</dbReference>
<evidence type="ECO:0000313" key="2">
    <source>
        <dbReference type="EMBL" id="SJZ68705.1"/>
    </source>
</evidence>
<dbReference type="PANTHER" id="PTHR12110:SF41">
    <property type="entry name" value="INOSOSE DEHYDRATASE"/>
    <property type="match status" value="1"/>
</dbReference>
<keyword evidence="3" id="KW-1185">Reference proteome</keyword>
<organism evidence="2 3">
    <name type="scientific">Consotaella salsifontis</name>
    <dbReference type="NCBI Taxonomy" id="1365950"/>
    <lineage>
        <taxon>Bacteria</taxon>
        <taxon>Pseudomonadati</taxon>
        <taxon>Pseudomonadota</taxon>
        <taxon>Alphaproteobacteria</taxon>
        <taxon>Hyphomicrobiales</taxon>
        <taxon>Aurantimonadaceae</taxon>
        <taxon>Consotaella</taxon>
    </lineage>
</organism>
<name>A0A1T4MPH9_9HYPH</name>
<dbReference type="InterPro" id="IPR013022">
    <property type="entry name" value="Xyl_isomerase-like_TIM-brl"/>
</dbReference>
<dbReference type="GO" id="GO:0016853">
    <property type="term" value="F:isomerase activity"/>
    <property type="evidence" value="ECO:0007669"/>
    <property type="project" value="UniProtKB-KW"/>
</dbReference>
<evidence type="ECO:0000259" key="1">
    <source>
        <dbReference type="Pfam" id="PF01261"/>
    </source>
</evidence>
<sequence length="253" mass="27476">MPLTDSLSFQLYSARNDDTEKTLQMLAEAGYTNVETFGANYEDPSGFRALLDGHGLGAKSGHFALAMVEGEPQRVIDICRTLGIETVVVPFLPLEERPTDAAGWQAIGARLAALKPLYGKEGLGLAWHNHDFEFQALADGSYPIEHILGEEIDWEADVAWMERAGAYSENWLKHFSGRVVAVHVKDIAPEGEKADEDGWADVGTGTVDWDALWPIAVEAGARLMIAEHDKPADAARFARVSIAKMKALAGAGN</sequence>
<reference evidence="2 3" key="1">
    <citation type="submission" date="2017-02" db="EMBL/GenBank/DDBJ databases">
        <authorList>
            <person name="Peterson S.W."/>
        </authorList>
    </citation>
    <scope>NUCLEOTIDE SEQUENCE [LARGE SCALE GENOMIC DNA]</scope>
    <source>
        <strain evidence="2 3">USBA 369</strain>
    </source>
</reference>
<dbReference type="PANTHER" id="PTHR12110">
    <property type="entry name" value="HYDROXYPYRUVATE ISOMERASE"/>
    <property type="match status" value="1"/>
</dbReference>
<accession>A0A1T4MPH9</accession>
<dbReference type="EMBL" id="FUXL01000002">
    <property type="protein sequence ID" value="SJZ68705.1"/>
    <property type="molecule type" value="Genomic_DNA"/>
</dbReference>
<dbReference type="OrthoDB" id="9798407at2"/>
<dbReference type="Pfam" id="PF01261">
    <property type="entry name" value="AP_endonuc_2"/>
    <property type="match status" value="1"/>
</dbReference>
<proteinExistence type="predicted"/>
<evidence type="ECO:0000313" key="3">
    <source>
        <dbReference type="Proteomes" id="UP000190135"/>
    </source>
</evidence>
<dbReference type="AlphaFoldDB" id="A0A1T4MPH9"/>
<dbReference type="RefSeq" id="WP_078706903.1">
    <property type="nucleotide sequence ID" value="NZ_FUXL01000002.1"/>
</dbReference>
<dbReference type="Gene3D" id="3.20.20.150">
    <property type="entry name" value="Divalent-metal-dependent TIM barrel enzymes"/>
    <property type="match status" value="1"/>
</dbReference>
<gene>
    <name evidence="2" type="ORF">SAMN05428963_102215</name>
</gene>
<feature type="domain" description="Xylose isomerase-like TIM barrel" evidence="1">
    <location>
        <begin position="25"/>
        <end position="232"/>
    </location>
</feature>